<reference evidence="1 2" key="1">
    <citation type="journal article" date="2020" name="Microb. Genom.">
        <title>Genetic diversity of clinical and environmental Mucorales isolates obtained from an investigation of mucormycosis cases among solid organ transplant recipients.</title>
        <authorList>
            <person name="Nguyen M.H."/>
            <person name="Kaul D."/>
            <person name="Muto C."/>
            <person name="Cheng S.J."/>
            <person name="Richter R.A."/>
            <person name="Bruno V.M."/>
            <person name="Liu G."/>
            <person name="Beyhan S."/>
            <person name="Sundermann A.J."/>
            <person name="Mounaud S."/>
            <person name="Pasculle A.W."/>
            <person name="Nierman W.C."/>
            <person name="Driscoll E."/>
            <person name="Cumbie R."/>
            <person name="Clancy C.J."/>
            <person name="Dupont C.L."/>
        </authorList>
    </citation>
    <scope>NUCLEOTIDE SEQUENCE [LARGE SCALE GENOMIC DNA]</scope>
    <source>
        <strain evidence="1 2">GL24</strain>
    </source>
</reference>
<sequence length="113" mass="12117">MHRRQPDAQRWSQRVDPAWSLQAWRDGARDALLRGVSPEQLDWLEGSEASLLDAPLVQQAAAPAGATAPNRAAAPVTSVSAAVADHPWRTCGADQPRRCRCAECDGTGPGRPP</sequence>
<dbReference type="EMBL" id="JAANIU010009576">
    <property type="protein sequence ID" value="KAG1532921.1"/>
    <property type="molecule type" value="Genomic_DNA"/>
</dbReference>
<accession>A0A9P6XUP5</accession>
<name>A0A9P6XUP5_9FUNG</name>
<dbReference type="Proteomes" id="UP000740926">
    <property type="component" value="Unassembled WGS sequence"/>
</dbReference>
<comment type="caution">
    <text evidence="1">The sequence shown here is derived from an EMBL/GenBank/DDBJ whole genome shotgun (WGS) entry which is preliminary data.</text>
</comment>
<gene>
    <name evidence="1" type="ORF">G6F50_016043</name>
</gene>
<protein>
    <submittedName>
        <fullName evidence="1">Uncharacterized protein</fullName>
    </submittedName>
</protein>
<proteinExistence type="predicted"/>
<dbReference type="AlphaFoldDB" id="A0A9P6XUP5"/>
<keyword evidence="2" id="KW-1185">Reference proteome</keyword>
<organism evidence="1 2">
    <name type="scientific">Rhizopus delemar</name>
    <dbReference type="NCBI Taxonomy" id="936053"/>
    <lineage>
        <taxon>Eukaryota</taxon>
        <taxon>Fungi</taxon>
        <taxon>Fungi incertae sedis</taxon>
        <taxon>Mucoromycota</taxon>
        <taxon>Mucoromycotina</taxon>
        <taxon>Mucoromycetes</taxon>
        <taxon>Mucorales</taxon>
        <taxon>Mucorineae</taxon>
        <taxon>Rhizopodaceae</taxon>
        <taxon>Rhizopus</taxon>
    </lineage>
</organism>
<evidence type="ECO:0000313" key="2">
    <source>
        <dbReference type="Proteomes" id="UP000740926"/>
    </source>
</evidence>
<evidence type="ECO:0000313" key="1">
    <source>
        <dbReference type="EMBL" id="KAG1532921.1"/>
    </source>
</evidence>